<reference evidence="7" key="2">
    <citation type="submission" date="2025-09" db="UniProtKB">
        <authorList>
            <consortium name="Ensembl"/>
        </authorList>
    </citation>
    <scope>IDENTIFICATION</scope>
</reference>
<feature type="signal peptide" evidence="6">
    <location>
        <begin position="1"/>
        <end position="20"/>
    </location>
</feature>
<accession>A0A8C5LEG0</accession>
<comment type="subcellular location">
    <subcellularLocation>
        <location evidence="1">Membrane</location>
    </subcellularLocation>
</comment>
<dbReference type="AlphaFoldDB" id="A0A8C5LEG0"/>
<keyword evidence="5" id="KW-0472">Membrane</keyword>
<feature type="chain" id="PRO_5034623396" description="Chemokine" evidence="6">
    <location>
        <begin position="21"/>
        <end position="110"/>
    </location>
</feature>
<name>A0A8C5LEG0_JACJA</name>
<protein>
    <recommendedName>
        <fullName evidence="9">Chemokine</fullName>
    </recommendedName>
</protein>
<evidence type="ECO:0000256" key="2">
    <source>
        <dbReference type="ARBA" id="ARBA00007264"/>
    </source>
</evidence>
<evidence type="ECO:0008006" key="9">
    <source>
        <dbReference type="Google" id="ProtNLM"/>
    </source>
</evidence>
<dbReference type="PANTHER" id="PTHR13064">
    <property type="entry name" value="TRANSMEMBRANE PROTEIN 9 FAMILY MEMBER"/>
    <property type="match status" value="1"/>
</dbReference>
<evidence type="ECO:0000256" key="1">
    <source>
        <dbReference type="ARBA" id="ARBA00004370"/>
    </source>
</evidence>
<evidence type="ECO:0000313" key="7">
    <source>
        <dbReference type="Ensembl" id="ENSJJAP00000021969.1"/>
    </source>
</evidence>
<keyword evidence="4" id="KW-1133">Transmembrane helix</keyword>
<dbReference type="Proteomes" id="UP000694385">
    <property type="component" value="Unassembled WGS sequence"/>
</dbReference>
<dbReference type="InterPro" id="IPR008853">
    <property type="entry name" value="TMEM9/TMEM9B"/>
</dbReference>
<dbReference type="GO" id="GO:0005765">
    <property type="term" value="C:lysosomal membrane"/>
    <property type="evidence" value="ECO:0007669"/>
    <property type="project" value="InterPro"/>
</dbReference>
<comment type="similarity">
    <text evidence="2">Belongs to the TMEM9 family.</text>
</comment>
<dbReference type="GeneTree" id="ENSGT00390000000819"/>
<dbReference type="Ensembl" id="ENSJJAT00000028528.1">
    <property type="protein sequence ID" value="ENSJJAP00000021969.1"/>
    <property type="gene ID" value="ENSJJAG00000022170.1"/>
</dbReference>
<evidence type="ECO:0000256" key="4">
    <source>
        <dbReference type="ARBA" id="ARBA00022989"/>
    </source>
</evidence>
<evidence type="ECO:0000256" key="6">
    <source>
        <dbReference type="SAM" id="SignalP"/>
    </source>
</evidence>
<sequence>MKPLSLVAVVGCLLVPSAQANKSSEDSEDIWCKCICPPYRNFSGHIYNQNVSPKNCNRLHVEPMPVPGHDVEAYCLLYEERSQIDWVESVPPCSTFAIPSSTTCWGMEDH</sequence>
<reference evidence="7" key="1">
    <citation type="submission" date="2025-08" db="UniProtKB">
        <authorList>
            <consortium name="Ensembl"/>
        </authorList>
    </citation>
    <scope>IDENTIFICATION</scope>
</reference>
<organism evidence="7 8">
    <name type="scientific">Jaculus jaculus</name>
    <name type="common">Lesser Egyptian jerboa</name>
    <dbReference type="NCBI Taxonomy" id="51337"/>
    <lineage>
        <taxon>Eukaryota</taxon>
        <taxon>Metazoa</taxon>
        <taxon>Chordata</taxon>
        <taxon>Craniata</taxon>
        <taxon>Vertebrata</taxon>
        <taxon>Euteleostomi</taxon>
        <taxon>Mammalia</taxon>
        <taxon>Eutheria</taxon>
        <taxon>Euarchontoglires</taxon>
        <taxon>Glires</taxon>
        <taxon>Rodentia</taxon>
        <taxon>Myomorpha</taxon>
        <taxon>Dipodoidea</taxon>
        <taxon>Dipodidae</taxon>
        <taxon>Dipodinae</taxon>
        <taxon>Jaculus</taxon>
    </lineage>
</organism>
<keyword evidence="6" id="KW-0732">Signal</keyword>
<evidence type="ECO:0000313" key="8">
    <source>
        <dbReference type="Proteomes" id="UP000694385"/>
    </source>
</evidence>
<keyword evidence="3" id="KW-0812">Transmembrane</keyword>
<evidence type="ECO:0000256" key="3">
    <source>
        <dbReference type="ARBA" id="ARBA00022692"/>
    </source>
</evidence>
<dbReference type="PANTHER" id="PTHR13064:SF1">
    <property type="entry name" value="PROTON-TRANSPORTING V-TYPE ATPASE COMPLEX ASSEMBLY REGULATOR TMEM9"/>
    <property type="match status" value="1"/>
</dbReference>
<keyword evidence="8" id="KW-1185">Reference proteome</keyword>
<evidence type="ECO:0000256" key="5">
    <source>
        <dbReference type="ARBA" id="ARBA00023136"/>
    </source>
</evidence>
<proteinExistence type="inferred from homology"/>